<dbReference type="PROSITE" id="PS50893">
    <property type="entry name" value="ABC_TRANSPORTER_2"/>
    <property type="match status" value="1"/>
</dbReference>
<organism evidence="5 6">
    <name type="scientific">Microbacterium helvum</name>
    <dbReference type="NCBI Taxonomy" id="2773713"/>
    <lineage>
        <taxon>Bacteria</taxon>
        <taxon>Bacillati</taxon>
        <taxon>Actinomycetota</taxon>
        <taxon>Actinomycetes</taxon>
        <taxon>Micrococcales</taxon>
        <taxon>Microbacteriaceae</taxon>
        <taxon>Microbacterium</taxon>
    </lineage>
</organism>
<evidence type="ECO:0000256" key="1">
    <source>
        <dbReference type="ARBA" id="ARBA00005417"/>
    </source>
</evidence>
<dbReference type="Pfam" id="PF00005">
    <property type="entry name" value="ABC_tran"/>
    <property type="match status" value="1"/>
</dbReference>
<keyword evidence="6" id="KW-1185">Reference proteome</keyword>
<dbReference type="Gene3D" id="3.40.50.300">
    <property type="entry name" value="P-loop containing nucleotide triphosphate hydrolases"/>
    <property type="match status" value="1"/>
</dbReference>
<protein>
    <submittedName>
        <fullName evidence="5">ATP-binding cassette domain-containing protein</fullName>
    </submittedName>
</protein>
<evidence type="ECO:0000256" key="3">
    <source>
        <dbReference type="ARBA" id="ARBA00022840"/>
    </source>
</evidence>
<dbReference type="PROSITE" id="PS00211">
    <property type="entry name" value="ABC_TRANSPORTER_1"/>
    <property type="match status" value="1"/>
</dbReference>
<evidence type="ECO:0000259" key="4">
    <source>
        <dbReference type="PROSITE" id="PS50893"/>
    </source>
</evidence>
<keyword evidence="3 5" id="KW-0067">ATP-binding</keyword>
<dbReference type="InterPro" id="IPR003593">
    <property type="entry name" value="AAA+_ATPase"/>
</dbReference>
<dbReference type="InterPro" id="IPR015854">
    <property type="entry name" value="ABC_transpr_LolD-like"/>
</dbReference>
<gene>
    <name evidence="5" type="ORF">IF188_09205</name>
</gene>
<comment type="similarity">
    <text evidence="1">Belongs to the ABC transporter superfamily.</text>
</comment>
<dbReference type="InterPro" id="IPR017871">
    <property type="entry name" value="ABC_transporter-like_CS"/>
</dbReference>
<sequence length="247" mass="26119">MTTEPNAGGTTGLIADHRAVLDGADATEALGGPAVELRGVTIQYERPGDEPLHIVDGYDLVLERGRMHCLAGRSGSGKTSILRVAAGLVPPASGHVLWEGMEITGLADDVITTRRRAHVGYLDQRGNLVPGLTALENVLLPAVPDKRTRELARPARDVLHRLGVGPRATHYPDRLSGGERQRVAFARALLLGPAVIMADEPTASLDRATADQLIALLRSLADDGIAVLVASHDEHLIAAADSRTTLS</sequence>
<comment type="caution">
    <text evidence="5">The sequence shown here is derived from an EMBL/GenBank/DDBJ whole genome shotgun (WGS) entry which is preliminary data.</text>
</comment>
<dbReference type="InterPro" id="IPR027417">
    <property type="entry name" value="P-loop_NTPase"/>
</dbReference>
<evidence type="ECO:0000313" key="5">
    <source>
        <dbReference type="EMBL" id="MBD3941870.1"/>
    </source>
</evidence>
<dbReference type="RefSeq" id="WP_191171491.1">
    <property type="nucleotide sequence ID" value="NZ_JACXZS010000005.1"/>
</dbReference>
<keyword evidence="2" id="KW-0547">Nucleotide-binding</keyword>
<dbReference type="SMART" id="SM00382">
    <property type="entry name" value="AAA"/>
    <property type="match status" value="1"/>
</dbReference>
<evidence type="ECO:0000256" key="2">
    <source>
        <dbReference type="ARBA" id="ARBA00022741"/>
    </source>
</evidence>
<dbReference type="PANTHER" id="PTHR24220:SF689">
    <property type="entry name" value="LIPOPROTEIN-RELEASING SYSTEM ATP-BINDING PROTEIN LOLD"/>
    <property type="match status" value="1"/>
</dbReference>
<dbReference type="InterPro" id="IPR003439">
    <property type="entry name" value="ABC_transporter-like_ATP-bd"/>
</dbReference>
<dbReference type="GO" id="GO:0005524">
    <property type="term" value="F:ATP binding"/>
    <property type="evidence" value="ECO:0007669"/>
    <property type="project" value="UniProtKB-KW"/>
</dbReference>
<proteinExistence type="inferred from homology"/>
<dbReference type="PANTHER" id="PTHR24220">
    <property type="entry name" value="IMPORT ATP-BINDING PROTEIN"/>
    <property type="match status" value="1"/>
</dbReference>
<reference evidence="5 6" key="1">
    <citation type="submission" date="2020-09" db="EMBL/GenBank/DDBJ databases">
        <title>Isolation and identification of active actinomycetes.</title>
        <authorList>
            <person name="Li X."/>
        </authorList>
    </citation>
    <scope>NUCLEOTIDE SEQUENCE [LARGE SCALE GENOMIC DNA]</scope>
    <source>
        <strain evidence="5 6">NEAU-LLC</strain>
    </source>
</reference>
<dbReference type="EMBL" id="JACXZS010000005">
    <property type="protein sequence ID" value="MBD3941870.1"/>
    <property type="molecule type" value="Genomic_DNA"/>
</dbReference>
<evidence type="ECO:0000313" key="6">
    <source>
        <dbReference type="Proteomes" id="UP000598426"/>
    </source>
</evidence>
<name>A0ABR8NMI1_9MICO</name>
<dbReference type="Proteomes" id="UP000598426">
    <property type="component" value="Unassembled WGS sequence"/>
</dbReference>
<dbReference type="SUPFAM" id="SSF52540">
    <property type="entry name" value="P-loop containing nucleoside triphosphate hydrolases"/>
    <property type="match status" value="1"/>
</dbReference>
<feature type="domain" description="ABC transporter" evidence="4">
    <location>
        <begin position="37"/>
        <end position="247"/>
    </location>
</feature>
<accession>A0ABR8NMI1</accession>